<evidence type="ECO:0000313" key="2">
    <source>
        <dbReference type="EMBL" id="CAG8708937.1"/>
    </source>
</evidence>
<evidence type="ECO:0000256" key="1">
    <source>
        <dbReference type="SAM" id="MobiDB-lite"/>
    </source>
</evidence>
<gene>
    <name evidence="2" type="ORF">FCALED_LOCUS13826</name>
</gene>
<reference evidence="2" key="1">
    <citation type="submission" date="2021-06" db="EMBL/GenBank/DDBJ databases">
        <authorList>
            <person name="Kallberg Y."/>
            <person name="Tangrot J."/>
            <person name="Rosling A."/>
        </authorList>
    </citation>
    <scope>NUCLEOTIDE SEQUENCE</scope>
    <source>
        <strain evidence="2">UK204</strain>
    </source>
</reference>
<dbReference type="AlphaFoldDB" id="A0A9N9N7A6"/>
<organism evidence="2 3">
    <name type="scientific">Funneliformis caledonium</name>
    <dbReference type="NCBI Taxonomy" id="1117310"/>
    <lineage>
        <taxon>Eukaryota</taxon>
        <taxon>Fungi</taxon>
        <taxon>Fungi incertae sedis</taxon>
        <taxon>Mucoromycota</taxon>
        <taxon>Glomeromycotina</taxon>
        <taxon>Glomeromycetes</taxon>
        <taxon>Glomerales</taxon>
        <taxon>Glomeraceae</taxon>
        <taxon>Funneliformis</taxon>
    </lineage>
</organism>
<comment type="caution">
    <text evidence="2">The sequence shown here is derived from an EMBL/GenBank/DDBJ whole genome shotgun (WGS) entry which is preliminary data.</text>
</comment>
<feature type="non-terminal residue" evidence="2">
    <location>
        <position position="1"/>
    </location>
</feature>
<sequence length="50" mass="5569">TGCEARSTDTGDGFVYVPSDQSDLGGENISWDNLESEERNEDITVSVYFY</sequence>
<proteinExistence type="predicted"/>
<dbReference type="EMBL" id="CAJVPQ010008686">
    <property type="protein sequence ID" value="CAG8708937.1"/>
    <property type="molecule type" value="Genomic_DNA"/>
</dbReference>
<name>A0A9N9N7A6_9GLOM</name>
<keyword evidence="3" id="KW-1185">Reference proteome</keyword>
<evidence type="ECO:0000313" key="3">
    <source>
        <dbReference type="Proteomes" id="UP000789570"/>
    </source>
</evidence>
<accession>A0A9N9N7A6</accession>
<protein>
    <submittedName>
        <fullName evidence="2">3288_t:CDS:1</fullName>
    </submittedName>
</protein>
<feature type="region of interest" description="Disordered" evidence="1">
    <location>
        <begin position="1"/>
        <end position="29"/>
    </location>
</feature>
<dbReference type="Proteomes" id="UP000789570">
    <property type="component" value="Unassembled WGS sequence"/>
</dbReference>